<dbReference type="PROSITE" id="PS00552">
    <property type="entry name" value="HTH_MERR_1"/>
    <property type="match status" value="1"/>
</dbReference>
<dbReference type="SMART" id="SM00422">
    <property type="entry name" value="HTH_MERR"/>
    <property type="match status" value="1"/>
</dbReference>
<feature type="coiled-coil region" evidence="2">
    <location>
        <begin position="82"/>
        <end position="109"/>
    </location>
</feature>
<comment type="caution">
    <text evidence="4">The sequence shown here is derived from an EMBL/GenBank/DDBJ whole genome shotgun (WGS) entry which is preliminary data.</text>
</comment>
<protein>
    <recommendedName>
        <fullName evidence="3">HTH merR-type domain-containing protein</fullName>
    </recommendedName>
</protein>
<dbReference type="Pfam" id="PF13411">
    <property type="entry name" value="MerR_1"/>
    <property type="match status" value="1"/>
</dbReference>
<evidence type="ECO:0000256" key="1">
    <source>
        <dbReference type="ARBA" id="ARBA00023125"/>
    </source>
</evidence>
<accession>A0ABQ2CXZ9</accession>
<dbReference type="InterPro" id="IPR009061">
    <property type="entry name" value="DNA-bd_dom_put_sf"/>
</dbReference>
<sequence length="287" mass="33116">MGEIGFLSIGNFSRLSRISIRSLRFYDEIQLLLPQFVDPSSGYRFYIAEQLKDAEKIRLLRSLDVPLENIREILSGTDEVVEQVIEQHRHRLRLQIEELQRTLQHLDRVSMHHQDIRPTLEQEPPSRILSLGLMTGLAGIEATRERTSRMLLHYAEEQGLKVVSPYMELRSVFINDQKDLFKPEMVTKVCPIDDPFEIELAYAVEGDAEVKSPFLLREMPAGTYLTLTHLGPYEPLHLVHQAMLEYVQKNNMTFLGGIREVYLKGAQDTPDADGWITRVQYQVAVLQ</sequence>
<dbReference type="Gene3D" id="3.20.80.10">
    <property type="entry name" value="Regulatory factor, effector binding domain"/>
    <property type="match status" value="1"/>
</dbReference>
<evidence type="ECO:0000313" key="4">
    <source>
        <dbReference type="EMBL" id="GGJ31990.1"/>
    </source>
</evidence>
<keyword evidence="5" id="KW-1185">Reference proteome</keyword>
<keyword evidence="2" id="KW-0175">Coiled coil</keyword>
<gene>
    <name evidence="4" type="ORF">GCM10008938_17720</name>
</gene>
<dbReference type="RefSeq" id="WP_189002325.1">
    <property type="nucleotide sequence ID" value="NZ_BMOD01000005.1"/>
</dbReference>
<dbReference type="InterPro" id="IPR011256">
    <property type="entry name" value="Reg_factor_effector_dom_sf"/>
</dbReference>
<reference evidence="5" key="1">
    <citation type="journal article" date="2019" name="Int. J. Syst. Evol. Microbiol.">
        <title>The Global Catalogue of Microorganisms (GCM) 10K type strain sequencing project: providing services to taxonomists for standard genome sequencing and annotation.</title>
        <authorList>
            <consortium name="The Broad Institute Genomics Platform"/>
            <consortium name="The Broad Institute Genome Sequencing Center for Infectious Disease"/>
            <person name="Wu L."/>
            <person name="Ma J."/>
        </authorList>
    </citation>
    <scope>NUCLEOTIDE SEQUENCE [LARGE SCALE GENOMIC DNA]</scope>
    <source>
        <strain evidence="5">JCM 14370</strain>
    </source>
</reference>
<feature type="domain" description="HTH merR-type" evidence="3">
    <location>
        <begin position="6"/>
        <end position="76"/>
    </location>
</feature>
<evidence type="ECO:0000256" key="2">
    <source>
        <dbReference type="SAM" id="Coils"/>
    </source>
</evidence>
<dbReference type="PROSITE" id="PS50937">
    <property type="entry name" value="HTH_MERR_2"/>
    <property type="match status" value="1"/>
</dbReference>
<dbReference type="PANTHER" id="PTHR30204:SF97">
    <property type="entry name" value="MERR FAMILY REGULATORY PROTEIN"/>
    <property type="match status" value="1"/>
</dbReference>
<dbReference type="EMBL" id="BMOD01000005">
    <property type="protein sequence ID" value="GGJ31990.1"/>
    <property type="molecule type" value="Genomic_DNA"/>
</dbReference>
<organism evidence="4 5">
    <name type="scientific">Deinococcus roseus</name>
    <dbReference type="NCBI Taxonomy" id="392414"/>
    <lineage>
        <taxon>Bacteria</taxon>
        <taxon>Thermotogati</taxon>
        <taxon>Deinococcota</taxon>
        <taxon>Deinococci</taxon>
        <taxon>Deinococcales</taxon>
        <taxon>Deinococcaceae</taxon>
        <taxon>Deinococcus</taxon>
    </lineage>
</organism>
<evidence type="ECO:0000259" key="3">
    <source>
        <dbReference type="PROSITE" id="PS50937"/>
    </source>
</evidence>
<dbReference type="InterPro" id="IPR047057">
    <property type="entry name" value="MerR_fam"/>
</dbReference>
<evidence type="ECO:0000313" key="5">
    <source>
        <dbReference type="Proteomes" id="UP000632222"/>
    </source>
</evidence>
<dbReference type="SUPFAM" id="SSF46955">
    <property type="entry name" value="Putative DNA-binding domain"/>
    <property type="match status" value="1"/>
</dbReference>
<dbReference type="InterPro" id="IPR029442">
    <property type="entry name" value="GyrI-like"/>
</dbReference>
<proteinExistence type="predicted"/>
<dbReference type="Gene3D" id="1.10.1660.10">
    <property type="match status" value="1"/>
</dbReference>
<dbReference type="Proteomes" id="UP000632222">
    <property type="component" value="Unassembled WGS sequence"/>
</dbReference>
<dbReference type="CDD" id="cd01107">
    <property type="entry name" value="HTH_BmrR"/>
    <property type="match status" value="1"/>
</dbReference>
<dbReference type="InterPro" id="IPR000551">
    <property type="entry name" value="MerR-type_HTH_dom"/>
</dbReference>
<dbReference type="SUPFAM" id="SSF55136">
    <property type="entry name" value="Probable bacterial effector-binding domain"/>
    <property type="match status" value="1"/>
</dbReference>
<keyword evidence="1" id="KW-0238">DNA-binding</keyword>
<dbReference type="PANTHER" id="PTHR30204">
    <property type="entry name" value="REDOX-CYCLING DRUG-SENSING TRANSCRIPTIONAL ACTIVATOR SOXR"/>
    <property type="match status" value="1"/>
</dbReference>
<name>A0ABQ2CXZ9_9DEIO</name>
<dbReference type="Pfam" id="PF06445">
    <property type="entry name" value="GyrI-like"/>
    <property type="match status" value="1"/>
</dbReference>